<feature type="disulfide bond" evidence="7">
    <location>
        <begin position="198"/>
        <end position="216"/>
    </location>
</feature>
<dbReference type="AlphaFoldDB" id="A0A2K8JP77"/>
<evidence type="ECO:0000256" key="4">
    <source>
        <dbReference type="ARBA" id="ARBA00022900"/>
    </source>
</evidence>
<comment type="caution">
    <text evidence="7">Lacks conserved residue(s) required for the propagation of feature annotation.</text>
</comment>
<dbReference type="PROSITE" id="PS51446">
    <property type="entry name" value="PACIFASTIN"/>
    <property type="match status" value="4"/>
</dbReference>
<evidence type="ECO:0000256" key="3">
    <source>
        <dbReference type="ARBA" id="ARBA00022690"/>
    </source>
</evidence>
<keyword evidence="2" id="KW-0964">Secreted</keyword>
<feature type="disulfide bond" evidence="7">
    <location>
        <begin position="75"/>
        <end position="90"/>
    </location>
</feature>
<protein>
    <submittedName>
        <fullName evidence="11">Secreted Von Willebrand protein</fullName>
    </submittedName>
</protein>
<evidence type="ECO:0000256" key="8">
    <source>
        <dbReference type="SAM" id="MobiDB-lite"/>
    </source>
</evidence>
<evidence type="ECO:0000259" key="10">
    <source>
        <dbReference type="PROSITE" id="PS51446"/>
    </source>
</evidence>
<evidence type="ECO:0000256" key="6">
    <source>
        <dbReference type="ARBA" id="ARBA00029459"/>
    </source>
</evidence>
<feature type="compositionally biased region" description="Basic and acidic residues" evidence="8">
    <location>
        <begin position="166"/>
        <end position="176"/>
    </location>
</feature>
<feature type="domain" description="Pacifastin" evidence="10">
    <location>
        <begin position="72"/>
        <end position="105"/>
    </location>
</feature>
<keyword evidence="3 7" id="KW-0646">Protease inhibitor</keyword>
<organism evidence="11">
    <name type="scientific">Pristhesancus plagipennis</name>
    <name type="common">Common assassin bug</name>
    <dbReference type="NCBI Taxonomy" id="1955184"/>
    <lineage>
        <taxon>Eukaryota</taxon>
        <taxon>Metazoa</taxon>
        <taxon>Ecdysozoa</taxon>
        <taxon>Arthropoda</taxon>
        <taxon>Hexapoda</taxon>
        <taxon>Insecta</taxon>
        <taxon>Pterygota</taxon>
        <taxon>Neoptera</taxon>
        <taxon>Paraneoptera</taxon>
        <taxon>Hemiptera</taxon>
        <taxon>Heteroptera</taxon>
        <taxon>Panheteroptera</taxon>
        <taxon>Cimicomorpha</taxon>
        <taxon>Reduviidae</taxon>
        <taxon>Harpactorinae</taxon>
        <taxon>Harpactorini</taxon>
        <taxon>Pristhesancus</taxon>
    </lineage>
</organism>
<reference evidence="11" key="1">
    <citation type="submission" date="2016-10" db="EMBL/GenBank/DDBJ databases">
        <title>The assassin bug Pristhesancus plagipennis produces two different types of venom.</title>
        <authorList>
            <person name="Walker A.A."/>
            <person name="Herzig V."/>
            <person name="Jin J."/>
            <person name="Fry B.G."/>
            <person name="King G.F."/>
        </authorList>
    </citation>
    <scope>NUCLEOTIDE SEQUENCE</scope>
    <source>
        <tissue evidence="11">Venom/labial glands</tissue>
    </source>
</reference>
<feature type="disulfide bond" evidence="7">
    <location>
        <begin position="126"/>
        <end position="141"/>
    </location>
</feature>
<evidence type="ECO:0000256" key="9">
    <source>
        <dbReference type="SAM" id="SignalP"/>
    </source>
</evidence>
<feature type="domain" description="Pacifastin" evidence="10">
    <location>
        <begin position="123"/>
        <end position="156"/>
    </location>
</feature>
<feature type="domain" description="Pacifastin" evidence="10">
    <location>
        <begin position="184"/>
        <end position="219"/>
    </location>
</feature>
<dbReference type="InterPro" id="IPR036201">
    <property type="entry name" value="Pacifastin_dom_sf"/>
</dbReference>
<comment type="subcellular location">
    <subcellularLocation>
        <location evidence="1">Secreted</location>
    </subcellularLocation>
</comment>
<feature type="region of interest" description="Disordered" evidence="8">
    <location>
        <begin position="166"/>
        <end position="190"/>
    </location>
</feature>
<keyword evidence="9" id="KW-0732">Signal</keyword>
<feature type="disulfide bond" evidence="7">
    <location>
        <begin position="40"/>
        <end position="58"/>
    </location>
</feature>
<feature type="disulfide bond" evidence="7">
    <location>
        <begin position="201"/>
        <end position="211"/>
    </location>
</feature>
<feature type="domain" description="Pacifastin" evidence="10">
    <location>
        <begin position="27"/>
        <end position="61"/>
    </location>
</feature>
<accession>A0A2K8JP77</accession>
<dbReference type="EMBL" id="KY031082">
    <property type="protein sequence ID" value="ATU82833.1"/>
    <property type="molecule type" value="mRNA"/>
</dbReference>
<sequence>MNIFITLTLLTTLVHYSLAAPGERIQNKTCEPGSTWKEECHSCYCTEDRKTACSKEACPPQLVPRNRRTISKQDCKEGETWKEDCHSCFCSWGKPACTRELCPSEAGDFKIVLPGDEEPTTTEAPCEEGKIWKDDCHTCHCTRGRAACTRELCPNEATYHVKLDDNDKKTTKRDVASSESDQEEEKCPPNVKEWKEDCNECHCGDDGLKVCTKLLCPDQGPKVAIKPKE</sequence>
<feature type="disulfide bond" evidence="7">
    <location>
        <begin position="43"/>
        <end position="53"/>
    </location>
</feature>
<evidence type="ECO:0000256" key="2">
    <source>
        <dbReference type="ARBA" id="ARBA00022525"/>
    </source>
</evidence>
<keyword evidence="4 7" id="KW-0722">Serine protease inhibitor</keyword>
<dbReference type="GO" id="GO:0004867">
    <property type="term" value="F:serine-type endopeptidase inhibitor activity"/>
    <property type="evidence" value="ECO:0007669"/>
    <property type="project" value="UniProtKB-UniRule"/>
</dbReference>
<evidence type="ECO:0000313" key="11">
    <source>
        <dbReference type="EMBL" id="ATU82833.1"/>
    </source>
</evidence>
<dbReference type="Pfam" id="PF05375">
    <property type="entry name" value="Pacifastin_I"/>
    <property type="match status" value="4"/>
</dbReference>
<evidence type="ECO:0000256" key="1">
    <source>
        <dbReference type="ARBA" id="ARBA00004613"/>
    </source>
</evidence>
<comment type="similarity">
    <text evidence="6 7">Belongs to the protease inhibitor I19 family.</text>
</comment>
<dbReference type="InterPro" id="IPR008037">
    <property type="entry name" value="Pacifastin_dom"/>
</dbReference>
<feature type="disulfide bond" evidence="7">
    <location>
        <begin position="30"/>
        <end position="45"/>
    </location>
</feature>
<keyword evidence="5 7" id="KW-1015">Disulfide bond</keyword>
<name>A0A2K8JP77_PRIPG</name>
<feature type="chain" id="PRO_5014914139" evidence="9">
    <location>
        <begin position="20"/>
        <end position="229"/>
    </location>
</feature>
<evidence type="ECO:0000256" key="5">
    <source>
        <dbReference type="ARBA" id="ARBA00023157"/>
    </source>
</evidence>
<dbReference type="SUPFAM" id="SSF57283">
    <property type="entry name" value="PMP inhibitors"/>
    <property type="match status" value="4"/>
</dbReference>
<proteinExistence type="evidence at transcript level"/>
<dbReference type="GO" id="GO:0005576">
    <property type="term" value="C:extracellular region"/>
    <property type="evidence" value="ECO:0007669"/>
    <property type="project" value="UniProtKB-SubCell"/>
</dbReference>
<feature type="signal peptide" evidence="9">
    <location>
        <begin position="1"/>
        <end position="19"/>
    </location>
</feature>
<evidence type="ECO:0000256" key="7">
    <source>
        <dbReference type="PROSITE-ProRule" id="PRU00776"/>
    </source>
</evidence>